<dbReference type="PANTHER" id="PTHR24346">
    <property type="entry name" value="MAP/MICROTUBULE AFFINITY-REGULATING KINASE"/>
    <property type="match status" value="1"/>
</dbReference>
<accession>A0A4V4MWJ5</accession>
<evidence type="ECO:0000313" key="15">
    <source>
        <dbReference type="Proteomes" id="UP000310685"/>
    </source>
</evidence>
<keyword evidence="8" id="KW-0808">Transferase</keyword>
<dbReference type="InterPro" id="IPR011009">
    <property type="entry name" value="Kinase-like_dom_sf"/>
</dbReference>
<evidence type="ECO:0000313" key="12">
    <source>
        <dbReference type="Proteomes" id="UP000305647"/>
    </source>
</evidence>
<evidence type="ECO:0000256" key="1">
    <source>
        <dbReference type="ARBA" id="ARBA00022741"/>
    </source>
</evidence>
<dbReference type="Proteomes" id="UP000310685">
    <property type="component" value="Unassembled WGS sequence"/>
</dbReference>
<dbReference type="EMBL" id="SPRO01000004">
    <property type="protein sequence ID" value="TIC33599.1"/>
    <property type="molecule type" value="Genomic_DNA"/>
</dbReference>
<reference evidence="11 12" key="1">
    <citation type="submission" date="2019-03" db="EMBL/GenBank/DDBJ databases">
        <title>Sequencing 25 genomes of Wallemia mellicola.</title>
        <authorList>
            <person name="Gostincar C."/>
        </authorList>
    </citation>
    <scope>NUCLEOTIDE SEQUENCE [LARGE SCALE GENOMIC DNA]</scope>
    <source>
        <strain evidence="6 13">EXF-1262</strain>
        <strain evidence="8 14">EXF-1274</strain>
        <strain evidence="10 11">EXF-1277</strain>
        <strain evidence="5 15">EXF-6152</strain>
        <strain evidence="9 16">EXF-757</strain>
        <strain evidence="7 12">EXF-8738</strain>
    </source>
</reference>
<feature type="domain" description="Protein kinase" evidence="4">
    <location>
        <begin position="36"/>
        <end position="327"/>
    </location>
</feature>
<feature type="compositionally biased region" description="Low complexity" evidence="3">
    <location>
        <begin position="333"/>
        <end position="342"/>
    </location>
</feature>
<keyword evidence="1" id="KW-0547">Nucleotide-binding</keyword>
<feature type="region of interest" description="Disordered" evidence="3">
    <location>
        <begin position="327"/>
        <end position="396"/>
    </location>
</feature>
<dbReference type="Gene3D" id="1.10.510.10">
    <property type="entry name" value="Transferase(Phosphotransferase) domain 1"/>
    <property type="match status" value="1"/>
</dbReference>
<name>A0A4V4MWJ5_9BASI</name>
<dbReference type="GO" id="GO:0000226">
    <property type="term" value="P:microtubule cytoskeleton organization"/>
    <property type="evidence" value="ECO:0007669"/>
    <property type="project" value="TreeGrafter"/>
</dbReference>
<comment type="caution">
    <text evidence="8">The sequence shown here is derived from an EMBL/GenBank/DDBJ whole genome shotgun (WGS) entry which is preliminary data.</text>
</comment>
<dbReference type="PANTHER" id="PTHR24346:SF76">
    <property type="entry name" value="NON-SPECIFIC SERINE_THREONINE PROTEIN KINASE"/>
    <property type="match status" value="1"/>
</dbReference>
<evidence type="ECO:0000256" key="3">
    <source>
        <dbReference type="SAM" id="MobiDB-lite"/>
    </source>
</evidence>
<dbReference type="InterPro" id="IPR008271">
    <property type="entry name" value="Ser/Thr_kinase_AS"/>
</dbReference>
<dbReference type="EMBL" id="SPRH01000014">
    <property type="protein sequence ID" value="TIC02011.1"/>
    <property type="molecule type" value="Genomic_DNA"/>
</dbReference>
<dbReference type="Proteomes" id="UP000309601">
    <property type="component" value="Unassembled WGS sequence"/>
</dbReference>
<evidence type="ECO:0000313" key="5">
    <source>
        <dbReference type="EMBL" id="TIB80737.1"/>
    </source>
</evidence>
<organism evidence="8 14">
    <name type="scientific">Wallemia mellicola</name>
    <dbReference type="NCBI Taxonomy" id="1708541"/>
    <lineage>
        <taxon>Eukaryota</taxon>
        <taxon>Fungi</taxon>
        <taxon>Dikarya</taxon>
        <taxon>Basidiomycota</taxon>
        <taxon>Wallemiomycotina</taxon>
        <taxon>Wallemiomycetes</taxon>
        <taxon>Wallemiales</taxon>
        <taxon>Wallemiaceae</taxon>
        <taxon>Wallemia</taxon>
    </lineage>
</organism>
<evidence type="ECO:0000313" key="6">
    <source>
        <dbReference type="EMBL" id="TIC02011.1"/>
    </source>
</evidence>
<dbReference type="Proteomes" id="UP000305362">
    <property type="component" value="Unassembled WGS sequence"/>
</dbReference>
<evidence type="ECO:0000313" key="11">
    <source>
        <dbReference type="Proteomes" id="UP000305362"/>
    </source>
</evidence>
<keyword evidence="2" id="KW-0067">ATP-binding</keyword>
<dbReference type="EMBL" id="SPRX01000013">
    <property type="protein sequence ID" value="TIC67123.1"/>
    <property type="molecule type" value="Genomic_DNA"/>
</dbReference>
<evidence type="ECO:0000313" key="14">
    <source>
        <dbReference type="Proteomes" id="UP000309601"/>
    </source>
</evidence>
<dbReference type="GO" id="GO:0005737">
    <property type="term" value="C:cytoplasm"/>
    <property type="evidence" value="ECO:0007669"/>
    <property type="project" value="TreeGrafter"/>
</dbReference>
<dbReference type="EMBL" id="SPRV01000014">
    <property type="protein sequence ID" value="TIC67984.1"/>
    <property type="molecule type" value="Genomic_DNA"/>
</dbReference>
<dbReference type="PROSITE" id="PS50011">
    <property type="entry name" value="PROTEIN_KINASE_DOM"/>
    <property type="match status" value="1"/>
</dbReference>
<sequence length="396" mass="44100">MANELPVSPALEFLTGFSSKSSQSNLLDEGDNVDEFVIGTVLSSGSSALVRYAKHLPSSTAVAVRIVHQSDSSDFSNEVTKWSQFNHQNILPLLHHSTYSSFLLTFSPICTGSLLDHVKKYFSNGMSVNKAHSIFSQIAQGVSYLHDECSVVHRDLKLENVLLDNAGNWVISDFGLSQSKADTLSQPIDTGSLPYASPELIRPPDQTLDTEKRFDLLKKADIWALGCILYALLSGKLPFSDAFVPRLRMKILGGSYQRLTSASRSRERSITRSRSRSRLRATDEADELAAISVLEMCLDPDTSLRPLINQLLENAWVSGVQHHHSFVETARPRMQSRSTSRNRSSRSRSQSRARGMPQAMHHLSPVEEKTNSSNEEEERGRPTIKRSLTRDTNVQS</sequence>
<dbReference type="EMBL" id="SPRW01000016">
    <property type="protein sequence ID" value="TIC66435.1"/>
    <property type="molecule type" value="Genomic_DNA"/>
</dbReference>
<evidence type="ECO:0000313" key="16">
    <source>
        <dbReference type="Proteomes" id="UP000310708"/>
    </source>
</evidence>
<dbReference type="Proteomes" id="UP000305647">
    <property type="component" value="Unassembled WGS sequence"/>
</dbReference>
<evidence type="ECO:0000313" key="8">
    <source>
        <dbReference type="EMBL" id="TIC66435.1"/>
    </source>
</evidence>
<dbReference type="PROSITE" id="PS00108">
    <property type="entry name" value="PROTEIN_KINASE_ST"/>
    <property type="match status" value="1"/>
</dbReference>
<dbReference type="Pfam" id="PF00069">
    <property type="entry name" value="Pkinase"/>
    <property type="match status" value="1"/>
</dbReference>
<dbReference type="SMART" id="SM00220">
    <property type="entry name" value="S_TKc"/>
    <property type="match status" value="1"/>
</dbReference>
<gene>
    <name evidence="9" type="ORF">E3Q01_01401</name>
    <name evidence="8" type="ORF">E3Q02_01803</name>
    <name evidence="10" type="ORF">E3Q03_01700</name>
    <name evidence="7" type="ORF">E3Q10_00673</name>
    <name evidence="6" type="ORF">E3Q17_01646</name>
    <name evidence="5" type="ORF">E3Q22_01804</name>
</gene>
<evidence type="ECO:0000313" key="10">
    <source>
        <dbReference type="EMBL" id="TIC67984.1"/>
    </source>
</evidence>
<dbReference type="EMBL" id="SPRC01000014">
    <property type="protein sequence ID" value="TIB80737.1"/>
    <property type="molecule type" value="Genomic_DNA"/>
</dbReference>
<evidence type="ECO:0000256" key="2">
    <source>
        <dbReference type="ARBA" id="ARBA00022840"/>
    </source>
</evidence>
<feature type="region of interest" description="Disordered" evidence="3">
    <location>
        <begin position="263"/>
        <end position="282"/>
    </location>
</feature>
<keyword evidence="8" id="KW-0418">Kinase</keyword>
<evidence type="ECO:0000313" key="9">
    <source>
        <dbReference type="EMBL" id="TIC67123.1"/>
    </source>
</evidence>
<protein>
    <submittedName>
        <fullName evidence="8">Kinase-like protein</fullName>
    </submittedName>
</protein>
<dbReference type="GO" id="GO:0035556">
    <property type="term" value="P:intracellular signal transduction"/>
    <property type="evidence" value="ECO:0007669"/>
    <property type="project" value="TreeGrafter"/>
</dbReference>
<proteinExistence type="predicted"/>
<dbReference type="OrthoDB" id="4062651at2759"/>
<dbReference type="GO" id="GO:0005524">
    <property type="term" value="F:ATP binding"/>
    <property type="evidence" value="ECO:0007669"/>
    <property type="project" value="UniProtKB-KW"/>
</dbReference>
<dbReference type="AlphaFoldDB" id="A0A4V4MWJ5"/>
<dbReference type="Proteomes" id="UP000310708">
    <property type="component" value="Unassembled WGS sequence"/>
</dbReference>
<evidence type="ECO:0000313" key="13">
    <source>
        <dbReference type="Proteomes" id="UP000307169"/>
    </source>
</evidence>
<dbReference type="InterPro" id="IPR000719">
    <property type="entry name" value="Prot_kinase_dom"/>
</dbReference>
<evidence type="ECO:0000313" key="7">
    <source>
        <dbReference type="EMBL" id="TIC33599.1"/>
    </source>
</evidence>
<evidence type="ECO:0000259" key="4">
    <source>
        <dbReference type="PROSITE" id="PS50011"/>
    </source>
</evidence>
<dbReference type="SUPFAM" id="SSF56112">
    <property type="entry name" value="Protein kinase-like (PK-like)"/>
    <property type="match status" value="1"/>
</dbReference>
<dbReference type="GO" id="GO:0004674">
    <property type="term" value="F:protein serine/threonine kinase activity"/>
    <property type="evidence" value="ECO:0007669"/>
    <property type="project" value="TreeGrafter"/>
</dbReference>
<dbReference type="Proteomes" id="UP000307169">
    <property type="component" value="Unassembled WGS sequence"/>
</dbReference>